<feature type="transmembrane region" description="Helical" evidence="6">
    <location>
        <begin position="430"/>
        <end position="454"/>
    </location>
</feature>
<feature type="transmembrane region" description="Helical" evidence="6">
    <location>
        <begin position="156"/>
        <end position="177"/>
    </location>
</feature>
<feature type="transmembrane region" description="Helical" evidence="6">
    <location>
        <begin position="283"/>
        <end position="305"/>
    </location>
</feature>
<gene>
    <name evidence="7" type="ORF">C496_02662</name>
</gene>
<evidence type="ECO:0000256" key="3">
    <source>
        <dbReference type="ARBA" id="ARBA00022692"/>
    </source>
</evidence>
<dbReference type="InterPro" id="IPR002797">
    <property type="entry name" value="Polysacc_synth"/>
</dbReference>
<accession>L9WBW5</accession>
<feature type="transmembrane region" description="Helical" evidence="6">
    <location>
        <begin position="132"/>
        <end position="150"/>
    </location>
</feature>
<dbReference type="InterPro" id="IPR050833">
    <property type="entry name" value="Poly_Biosynth_Transport"/>
</dbReference>
<dbReference type="EMBL" id="AOHW01000006">
    <property type="protein sequence ID" value="ELY45808.1"/>
    <property type="molecule type" value="Genomic_DNA"/>
</dbReference>
<keyword evidence="4 6" id="KW-1133">Transmembrane helix</keyword>
<proteinExistence type="predicted"/>
<dbReference type="STRING" id="1114856.GCA_000383975_03692"/>
<evidence type="ECO:0000256" key="1">
    <source>
        <dbReference type="ARBA" id="ARBA00004651"/>
    </source>
</evidence>
<name>L9WBW5_9EURY</name>
<evidence type="ECO:0000313" key="7">
    <source>
        <dbReference type="EMBL" id="ELY45808.1"/>
    </source>
</evidence>
<dbReference type="AlphaFoldDB" id="L9WBW5"/>
<dbReference type="Pfam" id="PF01943">
    <property type="entry name" value="Polysacc_synt"/>
    <property type="match status" value="1"/>
</dbReference>
<organism evidence="7 8">
    <name type="scientific">Natronorubrum tibetense GA33</name>
    <dbReference type="NCBI Taxonomy" id="1114856"/>
    <lineage>
        <taxon>Archaea</taxon>
        <taxon>Methanobacteriati</taxon>
        <taxon>Methanobacteriota</taxon>
        <taxon>Stenosarchaea group</taxon>
        <taxon>Halobacteria</taxon>
        <taxon>Halobacteriales</taxon>
        <taxon>Natrialbaceae</taxon>
        <taxon>Natronorubrum</taxon>
    </lineage>
</organism>
<keyword evidence="2" id="KW-1003">Cell membrane</keyword>
<dbReference type="eggNOG" id="arCOG02209">
    <property type="taxonomic scope" value="Archaea"/>
</dbReference>
<evidence type="ECO:0000313" key="8">
    <source>
        <dbReference type="Proteomes" id="UP000011599"/>
    </source>
</evidence>
<dbReference type="PANTHER" id="PTHR30250:SF11">
    <property type="entry name" value="O-ANTIGEN TRANSPORTER-RELATED"/>
    <property type="match status" value="1"/>
</dbReference>
<reference evidence="7 8" key="1">
    <citation type="journal article" date="2014" name="PLoS Genet.">
        <title>Phylogenetically driven sequencing of extremely halophilic archaea reveals strategies for static and dynamic osmo-response.</title>
        <authorList>
            <person name="Becker E.A."/>
            <person name="Seitzer P.M."/>
            <person name="Tritt A."/>
            <person name="Larsen D."/>
            <person name="Krusor M."/>
            <person name="Yao A.I."/>
            <person name="Wu D."/>
            <person name="Madern D."/>
            <person name="Eisen J.A."/>
            <person name="Darling A.E."/>
            <person name="Facciotti M.T."/>
        </authorList>
    </citation>
    <scope>NUCLEOTIDE SEQUENCE [LARGE SCALE GENOMIC DNA]</scope>
    <source>
        <strain evidence="7 8">GA33</strain>
    </source>
</reference>
<comment type="subcellular location">
    <subcellularLocation>
        <location evidence="1">Cell membrane</location>
        <topology evidence="1">Multi-pass membrane protein</topology>
    </subcellularLocation>
</comment>
<evidence type="ECO:0000256" key="4">
    <source>
        <dbReference type="ARBA" id="ARBA00022989"/>
    </source>
</evidence>
<evidence type="ECO:0000256" key="2">
    <source>
        <dbReference type="ARBA" id="ARBA00022475"/>
    </source>
</evidence>
<sequence>MAGVLLVFLTRSLGAESYGLLALAISVFAFFRLFSEMGIARSAARYVAEFKSSEPAKADTVVVESRLLAIVAAIAVALILVVSADVIADVLDEPSIAPVIVVGSGIVLFYSLHQYNRILLQGYENVIASAKLHALEALFTGLFVIGFVLYEPSAVTAVLGYVFGYGSAAIVGFVMIARVRSPDETGERDRSEIRYQVLRYNVPLTVTRLSDVVDRQVDILLVGYFINPLAVAFYTIGKEISQLVSVPAASLGFALSPTYGADKAAGRGKNAAALYQESLNKTLIFYVPAAVGIILVADVAIPSIFGDEYTGAIVVVQILALFVFFEGLASISSPAVDYLGRARSKAIVKFITSLGNLILNILLIPVVGVVGAAIATVITHGLYSFATVYIVYTELPFDVPSIGRCLLRVLVLSFVMGTAVHGLTQAFTGYTALILGVTIGTGIWLFACHALDLIDYGEIVTMLKN</sequence>
<keyword evidence="3 6" id="KW-0812">Transmembrane</keyword>
<evidence type="ECO:0000256" key="5">
    <source>
        <dbReference type="ARBA" id="ARBA00023136"/>
    </source>
</evidence>
<protein>
    <submittedName>
        <fullName evidence="7">Polysaccharide biosynthesis protein</fullName>
    </submittedName>
</protein>
<dbReference type="Proteomes" id="UP000011599">
    <property type="component" value="Unassembled WGS sequence"/>
</dbReference>
<comment type="caution">
    <text evidence="7">The sequence shown here is derived from an EMBL/GenBank/DDBJ whole genome shotgun (WGS) entry which is preliminary data.</text>
</comment>
<keyword evidence="5 6" id="KW-0472">Membrane</keyword>
<dbReference type="GO" id="GO:0005886">
    <property type="term" value="C:plasma membrane"/>
    <property type="evidence" value="ECO:0007669"/>
    <property type="project" value="UniProtKB-SubCell"/>
</dbReference>
<feature type="transmembrane region" description="Helical" evidence="6">
    <location>
        <begin position="311"/>
        <end position="335"/>
    </location>
</feature>
<feature type="transmembrane region" description="Helical" evidence="6">
    <location>
        <begin position="17"/>
        <end position="35"/>
    </location>
</feature>
<feature type="transmembrane region" description="Helical" evidence="6">
    <location>
        <begin position="94"/>
        <end position="112"/>
    </location>
</feature>
<dbReference type="PATRIC" id="fig|1114856.3.peg.550"/>
<evidence type="ECO:0000256" key="6">
    <source>
        <dbReference type="SAM" id="Phobius"/>
    </source>
</evidence>
<feature type="transmembrane region" description="Helical" evidence="6">
    <location>
        <begin position="67"/>
        <end position="88"/>
    </location>
</feature>
<dbReference type="PANTHER" id="PTHR30250">
    <property type="entry name" value="PST FAMILY PREDICTED COLANIC ACID TRANSPORTER"/>
    <property type="match status" value="1"/>
</dbReference>
<keyword evidence="8" id="KW-1185">Reference proteome</keyword>